<comment type="caution">
    <text evidence="2">The sequence shown here is derived from an EMBL/GenBank/DDBJ whole genome shotgun (WGS) entry which is preliminary data.</text>
</comment>
<sequence>MRKRLIQTALRAAGQLVETQSHKSAPIQQLTHNLTSSNFTPHANHEMNTNFVPQTNPVLHTNFIPILIPTALNMDPLVREIIQGNKKEESKATFLRDFEKYKEETLKEGERHHVNNPIFFNNDQAKVDPVGDTKQKTNETSSAKKFTSAKALQDEVFKEAKEHIHDYKPLLMLFNVSEGTLKKTSMPLFEGIYAAFADKDGIPEDKAKMVVELAKWVVLAIITFVLYEYITKKLNEVKNLDAQAVSNYSQAEALYNKSILIAQECVRQLNSINELTKNKDLNEKLLNLLRECAESEENDSVIGVGINNLRAFVDCVINNKPLERSLLDGKIERKLQSLEEQDPLASMLLEKKGAKGYKGTENALQYQVDKFDNVIKHKKEGLELRQKEIQLKTDRIEELQNDTQKIEAKIEKNLFVKIGFFKPLHPNTIAKCDQYKDELKGMKIDKEDDKEEDNNLRLSVD</sequence>
<evidence type="ECO:0000313" key="2">
    <source>
        <dbReference type="EMBL" id="KTD54086.1"/>
    </source>
</evidence>
<dbReference type="RefSeq" id="WP_027271392.1">
    <property type="nucleotide sequence ID" value="NZ_CAAAJE010000017.1"/>
</dbReference>
<reference evidence="2 3" key="1">
    <citation type="submission" date="2015-11" db="EMBL/GenBank/DDBJ databases">
        <title>Genomic analysis of 38 Legionella species identifies large and diverse effector repertoires.</title>
        <authorList>
            <person name="Burstein D."/>
            <person name="Amaro F."/>
            <person name="Zusman T."/>
            <person name="Lifshitz Z."/>
            <person name="Cohen O."/>
            <person name="Gilbert J.A."/>
            <person name="Pupko T."/>
            <person name="Shuman H.A."/>
            <person name="Segal G."/>
        </authorList>
    </citation>
    <scope>NUCLEOTIDE SEQUENCE [LARGE SCALE GENOMIC DNA]</scope>
    <source>
        <strain evidence="2 3">Mt.St.Helens-4</strain>
    </source>
</reference>
<feature type="region of interest" description="Disordered" evidence="1">
    <location>
        <begin position="441"/>
        <end position="461"/>
    </location>
</feature>
<dbReference type="EMBL" id="LNYV01000037">
    <property type="protein sequence ID" value="KTD54086.1"/>
    <property type="molecule type" value="Genomic_DNA"/>
</dbReference>
<accession>A0A0W0YBU3</accession>
<dbReference type="Proteomes" id="UP000054621">
    <property type="component" value="Unassembled WGS sequence"/>
</dbReference>
<name>A0A0W0YBU3_9GAMM</name>
<gene>
    <name evidence="2" type="ORF">Lsai_2908</name>
</gene>
<dbReference type="PATRIC" id="fig|28087.4.peg.3125"/>
<dbReference type="OrthoDB" id="5653599at2"/>
<protein>
    <submittedName>
        <fullName evidence="2">Uncharacterized protein</fullName>
    </submittedName>
</protein>
<organism evidence="2 3">
    <name type="scientific">Legionella sainthelensi</name>
    <dbReference type="NCBI Taxonomy" id="28087"/>
    <lineage>
        <taxon>Bacteria</taxon>
        <taxon>Pseudomonadati</taxon>
        <taxon>Pseudomonadota</taxon>
        <taxon>Gammaproteobacteria</taxon>
        <taxon>Legionellales</taxon>
        <taxon>Legionellaceae</taxon>
        <taxon>Legionella</taxon>
    </lineage>
</organism>
<proteinExistence type="predicted"/>
<evidence type="ECO:0000313" key="3">
    <source>
        <dbReference type="Proteomes" id="UP000054621"/>
    </source>
</evidence>
<dbReference type="AlphaFoldDB" id="A0A0W0YBU3"/>
<evidence type="ECO:0000256" key="1">
    <source>
        <dbReference type="SAM" id="MobiDB-lite"/>
    </source>
</evidence>
<dbReference type="eggNOG" id="ENOG5030RQY">
    <property type="taxonomic scope" value="Bacteria"/>
</dbReference>